<protein>
    <recommendedName>
        <fullName evidence="7">Dynamin-type G domain-containing protein</fullName>
    </recommendedName>
</protein>
<keyword evidence="6" id="KW-1185">Reference proteome</keyword>
<keyword evidence="2" id="KW-0342">GTP-binding</keyword>
<proteinExistence type="predicted"/>
<dbReference type="Proteomes" id="UP000631181">
    <property type="component" value="Unassembled WGS sequence"/>
</dbReference>
<dbReference type="AlphaFoldDB" id="A0A8J8WI30"/>
<dbReference type="InterPro" id="IPR027417">
    <property type="entry name" value="P-loop_NTPase"/>
</dbReference>
<dbReference type="Pfam" id="PF01031">
    <property type="entry name" value="Dynamin_M"/>
    <property type="match status" value="1"/>
</dbReference>
<gene>
    <name evidence="5" type="ORF">PECM_005028</name>
</gene>
<dbReference type="InterPro" id="IPR045063">
    <property type="entry name" value="Dynamin_N"/>
</dbReference>
<evidence type="ECO:0000313" key="5">
    <source>
        <dbReference type="EMBL" id="KAF7716821.1"/>
    </source>
</evidence>
<dbReference type="OrthoDB" id="415706at2759"/>
<feature type="domain" description="GED" evidence="3">
    <location>
        <begin position="631"/>
        <end position="719"/>
    </location>
</feature>
<dbReference type="GO" id="GO:0003924">
    <property type="term" value="F:GTPase activity"/>
    <property type="evidence" value="ECO:0007669"/>
    <property type="project" value="InterPro"/>
</dbReference>
<dbReference type="GO" id="GO:0006897">
    <property type="term" value="P:endocytosis"/>
    <property type="evidence" value="ECO:0007669"/>
    <property type="project" value="TreeGrafter"/>
</dbReference>
<dbReference type="SUPFAM" id="SSF52540">
    <property type="entry name" value="P-loop containing nucleoside triphosphate hydrolases"/>
    <property type="match status" value="1"/>
</dbReference>
<dbReference type="PANTHER" id="PTHR11566">
    <property type="entry name" value="DYNAMIN"/>
    <property type="match status" value="1"/>
</dbReference>
<dbReference type="Gene3D" id="1.20.120.1240">
    <property type="entry name" value="Dynamin, middle domain"/>
    <property type="match status" value="1"/>
</dbReference>
<evidence type="ECO:0000256" key="1">
    <source>
        <dbReference type="ARBA" id="ARBA00022741"/>
    </source>
</evidence>
<dbReference type="GO" id="GO:0008017">
    <property type="term" value="F:microtubule binding"/>
    <property type="evidence" value="ECO:0007669"/>
    <property type="project" value="TreeGrafter"/>
</dbReference>
<dbReference type="InterPro" id="IPR001401">
    <property type="entry name" value="Dynamin_GTPase"/>
</dbReference>
<dbReference type="PRINTS" id="PR00195">
    <property type="entry name" value="DYNAMIN"/>
</dbReference>
<dbReference type="Gene3D" id="3.40.50.300">
    <property type="entry name" value="P-loop containing nucleotide triphosphate hydrolases"/>
    <property type="match status" value="1"/>
</dbReference>
<dbReference type="InterPro" id="IPR030381">
    <property type="entry name" value="G_DYNAMIN_dom"/>
</dbReference>
<dbReference type="InterPro" id="IPR000375">
    <property type="entry name" value="Dynamin_stalk"/>
</dbReference>
<dbReference type="GO" id="GO:0005874">
    <property type="term" value="C:microtubule"/>
    <property type="evidence" value="ECO:0007669"/>
    <property type="project" value="TreeGrafter"/>
</dbReference>
<comment type="caution">
    <text evidence="5">The sequence shown here is derived from an EMBL/GenBank/DDBJ whole genome shotgun (WGS) entry which is preliminary data.</text>
</comment>
<keyword evidence="1" id="KW-0547">Nucleotide-binding</keyword>
<dbReference type="Pfam" id="PF00350">
    <property type="entry name" value="Dynamin_N"/>
    <property type="match status" value="1"/>
</dbReference>
<dbReference type="GO" id="GO:0016559">
    <property type="term" value="P:peroxisome fission"/>
    <property type="evidence" value="ECO:0007669"/>
    <property type="project" value="TreeGrafter"/>
</dbReference>
<dbReference type="PROSITE" id="PS51718">
    <property type="entry name" value="G_DYNAMIN_2"/>
    <property type="match status" value="1"/>
</dbReference>
<dbReference type="PROSITE" id="PS51388">
    <property type="entry name" value="GED"/>
    <property type="match status" value="1"/>
</dbReference>
<dbReference type="SMART" id="SM00053">
    <property type="entry name" value="DYNc"/>
    <property type="match status" value="1"/>
</dbReference>
<evidence type="ECO:0000256" key="2">
    <source>
        <dbReference type="ARBA" id="ARBA00023134"/>
    </source>
</evidence>
<organism evidence="5 6">
    <name type="scientific">Penicillium ucsense</name>
    <dbReference type="NCBI Taxonomy" id="2839758"/>
    <lineage>
        <taxon>Eukaryota</taxon>
        <taxon>Fungi</taxon>
        <taxon>Dikarya</taxon>
        <taxon>Ascomycota</taxon>
        <taxon>Pezizomycotina</taxon>
        <taxon>Eurotiomycetes</taxon>
        <taxon>Eurotiomycetidae</taxon>
        <taxon>Eurotiales</taxon>
        <taxon>Aspergillaceae</taxon>
        <taxon>Penicillium</taxon>
    </lineage>
</organism>
<sequence>MTSDPPKRSLLADPTYLEIIDKLFACNVGEYISLPQLVVVGDQSSGKSSVLEGLTKLSFPRDSGLCTRFATHIIFRLETHMSKRDIEVSIIPSSDLETADAKKLRAWKRSGAETLEEKDFVHELMGLSSSPNDGKPTFSNSVLRLQISGPEEEHLSVIDVPGIFKNTTTGLTTKNDITMVRNMVLLYMENPRSIMLTVVPANVDIATQEIVELAREYDPIGERTLGILTKPDLVDSGAESRTLSFVQSQMARGKLGWIVMRNLGQQQLGNPQANRDLEEMTFFSKGPWNQLPTGCFGIHALRDRLQELQSSITRREFPVVRNELGKKLASSRDALQSLGKERETAATKANYGSEKAFDDPEMRLATLIVSRNMSFAQDLMARGHKYAFQSGDVSAAAPPDPNTVVQDNGCATTSSFTGNSDEEVQPSVAKGQRKLISSRRTSDCEALQDLLCANEKVEPSVPSGVNDWINDLYSQSKGFEIGTFNHHLLSTLMRRQSAKWTTLVQGYMSDTIVYVHTFLQKALFASCSDNQLSCNIVSLMMDKLIEKYRQAISTSNYLLDIERAGTPMTLNHYLNENLQKNRQKRFQNRVSKKAFVPSAKSDSGVRTATEKLIRLCDLEQQSHMSNSEHTVHDIHDILRAYYKVSCKRFIDNICMQASDHHLITGQRSPFRLFNPTWVIGLSNNDLQRLVGESTATKRRRQQLRKEVQDLGNGRRALMG</sequence>
<dbReference type="GO" id="GO:0005525">
    <property type="term" value="F:GTP binding"/>
    <property type="evidence" value="ECO:0007669"/>
    <property type="project" value="InterPro"/>
</dbReference>
<feature type="domain" description="Dynamin-type G" evidence="4">
    <location>
        <begin position="31"/>
        <end position="318"/>
    </location>
</feature>
<reference evidence="5" key="1">
    <citation type="journal article" date="2020" name="Front. Microbiol.">
        <title>Gene regulatory networks of Penicillium echinulatum 2HH and Penicillium oxalicum 114-2 inferred by a computational biology approach.</title>
        <authorList>
            <person name="Lenz A.R."/>
            <person name="Galan-Vasquez E."/>
            <person name="Balbinot E."/>
            <person name="De Abreu F.P."/>
            <person name="De Oliveira N.S."/>
            <person name="Da Rosa L.O."/>
            <person name="De Avila E Silva S."/>
            <person name="Camassola M."/>
            <person name="Dillon A.J.P."/>
            <person name="Perez-Rueda E."/>
        </authorList>
    </citation>
    <scope>NUCLEOTIDE SEQUENCE</scope>
    <source>
        <strain evidence="5">S1M29</strain>
    </source>
</reference>
<evidence type="ECO:0000259" key="4">
    <source>
        <dbReference type="PROSITE" id="PS51718"/>
    </source>
</evidence>
<dbReference type="GO" id="GO:0016020">
    <property type="term" value="C:membrane"/>
    <property type="evidence" value="ECO:0007669"/>
    <property type="project" value="TreeGrafter"/>
</dbReference>
<name>A0A8J8WI30_9EURO</name>
<dbReference type="GO" id="GO:0000266">
    <property type="term" value="P:mitochondrial fission"/>
    <property type="evidence" value="ECO:0007669"/>
    <property type="project" value="TreeGrafter"/>
</dbReference>
<dbReference type="PANTHER" id="PTHR11566:SF215">
    <property type="entry name" value="DYNAMIN GTPASE"/>
    <property type="match status" value="1"/>
</dbReference>
<dbReference type="EMBL" id="WIWV01000034">
    <property type="protein sequence ID" value="KAF7716821.1"/>
    <property type="molecule type" value="Genomic_DNA"/>
</dbReference>
<dbReference type="GO" id="GO:0048312">
    <property type="term" value="P:intracellular distribution of mitochondria"/>
    <property type="evidence" value="ECO:0007669"/>
    <property type="project" value="TreeGrafter"/>
</dbReference>
<dbReference type="InterPro" id="IPR022812">
    <property type="entry name" value="Dynamin"/>
</dbReference>
<dbReference type="InterPro" id="IPR020850">
    <property type="entry name" value="GED_dom"/>
</dbReference>
<dbReference type="CDD" id="cd08771">
    <property type="entry name" value="DLP_1"/>
    <property type="match status" value="1"/>
</dbReference>
<dbReference type="GO" id="GO:0005739">
    <property type="term" value="C:mitochondrion"/>
    <property type="evidence" value="ECO:0007669"/>
    <property type="project" value="TreeGrafter"/>
</dbReference>
<evidence type="ECO:0000313" key="6">
    <source>
        <dbReference type="Proteomes" id="UP000631181"/>
    </source>
</evidence>
<evidence type="ECO:0008006" key="7">
    <source>
        <dbReference type="Google" id="ProtNLM"/>
    </source>
</evidence>
<evidence type="ECO:0000259" key="3">
    <source>
        <dbReference type="PROSITE" id="PS51388"/>
    </source>
</evidence>
<accession>A0A8J8WI30</accession>